<dbReference type="PANTHER" id="PTHR42789:SF1">
    <property type="entry name" value="D-ISOMER SPECIFIC 2-HYDROXYACID DEHYDROGENASE FAMILY PROTEIN (AFU_ORTHOLOGUE AFUA_6G10090)"/>
    <property type="match status" value="1"/>
</dbReference>
<dbReference type="FunFam" id="3.40.50.720:FF:000203">
    <property type="entry name" value="D-3-phosphoglycerate dehydrogenase (SerA)"/>
    <property type="match status" value="1"/>
</dbReference>
<dbReference type="AlphaFoldDB" id="A0A840P9G2"/>
<evidence type="ECO:0000259" key="5">
    <source>
        <dbReference type="Pfam" id="PF00389"/>
    </source>
</evidence>
<dbReference type="EMBL" id="JACHGN010000010">
    <property type="protein sequence ID" value="MBB5135276.1"/>
    <property type="molecule type" value="Genomic_DNA"/>
</dbReference>
<evidence type="ECO:0000259" key="6">
    <source>
        <dbReference type="Pfam" id="PF02826"/>
    </source>
</evidence>
<keyword evidence="8" id="KW-1185">Reference proteome</keyword>
<dbReference type="InterPro" id="IPR050857">
    <property type="entry name" value="D-2-hydroxyacid_DH"/>
</dbReference>
<reference evidence="7 8" key="1">
    <citation type="submission" date="2020-08" db="EMBL/GenBank/DDBJ databases">
        <title>Genomic Encyclopedia of Type Strains, Phase IV (KMG-IV): sequencing the most valuable type-strain genomes for metagenomic binning, comparative biology and taxonomic classification.</title>
        <authorList>
            <person name="Goeker M."/>
        </authorList>
    </citation>
    <scope>NUCLEOTIDE SEQUENCE [LARGE SCALE GENOMIC DNA]</scope>
    <source>
        <strain evidence="7 8">DSM 45615</strain>
    </source>
</reference>
<dbReference type="Gene3D" id="3.40.50.720">
    <property type="entry name" value="NAD(P)-binding Rossmann-like Domain"/>
    <property type="match status" value="2"/>
</dbReference>
<evidence type="ECO:0000313" key="7">
    <source>
        <dbReference type="EMBL" id="MBB5135276.1"/>
    </source>
</evidence>
<dbReference type="SUPFAM" id="SSF51735">
    <property type="entry name" value="NAD(P)-binding Rossmann-fold domains"/>
    <property type="match status" value="1"/>
</dbReference>
<sequence>MGEPFRVGLTRDFLNAEGRIGWGDIGLAALDEAEGVEWDFLPDAGTGEIPPGAVAGYDALLVLLPRVTAETLRGADRLRLVARFGVGYDNVDVAACTEAGVVVTITPDGVRGPVAVSALTMLLAVAHKVRQKDALVRTGRWHDKLDHMGVGPAGKTLGLVGWGNIGREVTRLCAPLGMRQLAADPYADAAAATAAGVGLVDLDTLLAESDFVVVTCALTPETHHLLDAVRIARMKPAAYLVNVARGPIVDQKALTAALAERAIAGAALDVFETEPPDPADPLLALDNVLLAPHAIAWTDELALGNGRSAIAAVLDVAAGRAPAHPVNPAALDHPRFRSMRKAAH</sequence>
<feature type="domain" description="D-isomer specific 2-hydroxyacid dehydrogenase NAD-binding" evidence="6">
    <location>
        <begin position="119"/>
        <end position="293"/>
    </location>
</feature>
<dbReference type="Pfam" id="PF00389">
    <property type="entry name" value="2-Hacid_dh"/>
    <property type="match status" value="1"/>
</dbReference>
<dbReference type="PANTHER" id="PTHR42789">
    <property type="entry name" value="D-ISOMER SPECIFIC 2-HYDROXYACID DEHYDROGENASE FAMILY PROTEIN (AFU_ORTHOLOGUE AFUA_6G10090)"/>
    <property type="match status" value="1"/>
</dbReference>
<dbReference type="Proteomes" id="UP000578449">
    <property type="component" value="Unassembled WGS sequence"/>
</dbReference>
<evidence type="ECO:0000313" key="8">
    <source>
        <dbReference type="Proteomes" id="UP000578449"/>
    </source>
</evidence>
<gene>
    <name evidence="7" type="ORF">HNP84_005012</name>
</gene>
<evidence type="ECO:0000256" key="3">
    <source>
        <dbReference type="ARBA" id="ARBA00023027"/>
    </source>
</evidence>
<dbReference type="GO" id="GO:0051287">
    <property type="term" value="F:NAD binding"/>
    <property type="evidence" value="ECO:0007669"/>
    <property type="project" value="InterPro"/>
</dbReference>
<dbReference type="Pfam" id="PF02826">
    <property type="entry name" value="2-Hacid_dh_C"/>
    <property type="match status" value="1"/>
</dbReference>
<comment type="caution">
    <text evidence="7">The sequence shown here is derived from an EMBL/GenBank/DDBJ whole genome shotgun (WGS) entry which is preliminary data.</text>
</comment>
<dbReference type="GO" id="GO:0004617">
    <property type="term" value="F:phosphoglycerate dehydrogenase activity"/>
    <property type="evidence" value="ECO:0007669"/>
    <property type="project" value="UniProtKB-EC"/>
</dbReference>
<comment type="similarity">
    <text evidence="1 4">Belongs to the D-isomer specific 2-hydroxyacid dehydrogenase family.</text>
</comment>
<accession>A0A840P9G2</accession>
<proteinExistence type="inferred from homology"/>
<dbReference type="EC" id="1.1.1.95" evidence="7"/>
<evidence type="ECO:0000256" key="1">
    <source>
        <dbReference type="ARBA" id="ARBA00005854"/>
    </source>
</evidence>
<dbReference type="RefSeq" id="WP_185052214.1">
    <property type="nucleotide sequence ID" value="NZ_BAABIX010000015.1"/>
</dbReference>
<protein>
    <submittedName>
        <fullName evidence="7">D-3-phosphoglycerate dehydrogenase</fullName>
        <ecNumber evidence="7">1.1.1.95</ecNumber>
    </submittedName>
</protein>
<dbReference type="InterPro" id="IPR006140">
    <property type="entry name" value="D-isomer_DH_NAD-bd"/>
</dbReference>
<dbReference type="InterPro" id="IPR036291">
    <property type="entry name" value="NAD(P)-bd_dom_sf"/>
</dbReference>
<name>A0A840P9G2_9ACTN</name>
<keyword evidence="3" id="KW-0520">NAD</keyword>
<feature type="domain" description="D-isomer specific 2-hydroxyacid dehydrogenase catalytic" evidence="5">
    <location>
        <begin position="53"/>
        <end position="327"/>
    </location>
</feature>
<evidence type="ECO:0000256" key="4">
    <source>
        <dbReference type="RuleBase" id="RU003719"/>
    </source>
</evidence>
<evidence type="ECO:0000256" key="2">
    <source>
        <dbReference type="ARBA" id="ARBA00023002"/>
    </source>
</evidence>
<dbReference type="InterPro" id="IPR006139">
    <property type="entry name" value="D-isomer_2_OHA_DH_cat_dom"/>
</dbReference>
<keyword evidence="2 4" id="KW-0560">Oxidoreductase</keyword>
<dbReference type="SUPFAM" id="SSF52283">
    <property type="entry name" value="Formate/glycerate dehydrogenase catalytic domain-like"/>
    <property type="match status" value="1"/>
</dbReference>
<organism evidence="7 8">
    <name type="scientific">Thermocatellispora tengchongensis</name>
    <dbReference type="NCBI Taxonomy" id="1073253"/>
    <lineage>
        <taxon>Bacteria</taxon>
        <taxon>Bacillati</taxon>
        <taxon>Actinomycetota</taxon>
        <taxon>Actinomycetes</taxon>
        <taxon>Streptosporangiales</taxon>
        <taxon>Streptosporangiaceae</taxon>
        <taxon>Thermocatellispora</taxon>
    </lineage>
</organism>